<feature type="modified residue" description="N6-carboxylysine" evidence="2">
    <location>
        <position position="219"/>
    </location>
</feature>
<evidence type="ECO:0000256" key="3">
    <source>
        <dbReference type="RuleBase" id="RU004135"/>
    </source>
</evidence>
<feature type="short sequence motif" description="Meso-diaminopimelate recognition motif" evidence="2">
    <location>
        <begin position="406"/>
        <end position="409"/>
    </location>
</feature>
<dbReference type="GO" id="GO:0005737">
    <property type="term" value="C:cytoplasm"/>
    <property type="evidence" value="ECO:0007669"/>
    <property type="project" value="UniProtKB-SubCell"/>
</dbReference>
<dbReference type="GO" id="GO:0071555">
    <property type="term" value="P:cell wall organization"/>
    <property type="evidence" value="ECO:0007669"/>
    <property type="project" value="UniProtKB-KW"/>
</dbReference>
<feature type="binding site" evidence="2">
    <location>
        <begin position="152"/>
        <end position="153"/>
    </location>
    <ligand>
        <name>UDP-N-acetyl-alpha-D-muramoyl-L-alanyl-D-glutamate</name>
        <dbReference type="ChEBI" id="CHEBI:83900"/>
    </ligand>
</feature>
<dbReference type="HAMAP" id="MF_00208">
    <property type="entry name" value="MurE"/>
    <property type="match status" value="1"/>
</dbReference>
<dbReference type="STRING" id="1137284.GCA_001418205_03241"/>
<feature type="binding site" evidence="2">
    <location>
        <begin position="110"/>
        <end position="116"/>
    </location>
    <ligand>
        <name>ATP</name>
        <dbReference type="ChEBI" id="CHEBI:30616"/>
    </ligand>
</feature>
<gene>
    <name evidence="2" type="primary">murE</name>
    <name evidence="6" type="ORF">Ga0061065_11360</name>
</gene>
<feature type="binding site" evidence="2">
    <location>
        <position position="151"/>
    </location>
    <ligand>
        <name>UDP-N-acetyl-alpha-D-muramoyl-L-alanyl-D-glutamate</name>
        <dbReference type="ChEBI" id="CHEBI:83900"/>
    </ligand>
</feature>
<dbReference type="InterPro" id="IPR013221">
    <property type="entry name" value="Mur_ligase_cen"/>
</dbReference>
<comment type="catalytic activity">
    <reaction evidence="2">
        <text>UDP-N-acetyl-alpha-D-muramoyl-L-alanyl-D-glutamate + meso-2,6-diaminopimelate + ATP = UDP-N-acetyl-alpha-D-muramoyl-L-alanyl-gamma-D-glutamyl-meso-2,6-diaminopimelate + ADP + phosphate + H(+)</text>
        <dbReference type="Rhea" id="RHEA:23676"/>
        <dbReference type="ChEBI" id="CHEBI:15378"/>
        <dbReference type="ChEBI" id="CHEBI:30616"/>
        <dbReference type="ChEBI" id="CHEBI:43474"/>
        <dbReference type="ChEBI" id="CHEBI:57791"/>
        <dbReference type="ChEBI" id="CHEBI:83900"/>
        <dbReference type="ChEBI" id="CHEBI:83905"/>
        <dbReference type="ChEBI" id="CHEBI:456216"/>
        <dbReference type="EC" id="6.3.2.13"/>
    </reaction>
</comment>
<dbReference type="InterPro" id="IPR036615">
    <property type="entry name" value="Mur_ligase_C_dom_sf"/>
</dbReference>
<reference evidence="7" key="1">
    <citation type="submission" date="2015-08" db="EMBL/GenBank/DDBJ databases">
        <authorList>
            <person name="Varghese N."/>
        </authorList>
    </citation>
    <scope>NUCLEOTIDE SEQUENCE [LARGE SCALE GENOMIC DNA]</scope>
    <source>
        <strain evidence="7">JCM 18476</strain>
    </source>
</reference>
<evidence type="ECO:0000313" key="7">
    <source>
        <dbReference type="Proteomes" id="UP000182769"/>
    </source>
</evidence>
<feature type="binding site" evidence="2">
    <location>
        <position position="382"/>
    </location>
    <ligand>
        <name>meso-2,6-diaminopimelate</name>
        <dbReference type="ChEBI" id="CHEBI:57791"/>
    </ligand>
</feature>
<feature type="binding site" evidence="2">
    <location>
        <begin position="406"/>
        <end position="409"/>
    </location>
    <ligand>
        <name>meso-2,6-diaminopimelate</name>
        <dbReference type="ChEBI" id="CHEBI:57791"/>
    </ligand>
</feature>
<dbReference type="PANTHER" id="PTHR23135:SF4">
    <property type="entry name" value="UDP-N-ACETYLMURAMOYL-L-ALANYL-D-GLUTAMATE--2,6-DIAMINOPIMELATE LIGASE MURE HOMOLOG, CHLOROPLASTIC"/>
    <property type="match status" value="1"/>
</dbReference>
<dbReference type="RefSeq" id="WP_055464268.1">
    <property type="nucleotide sequence ID" value="NZ_CYHG01000013.1"/>
</dbReference>
<feature type="binding site" evidence="2">
    <location>
        <position position="458"/>
    </location>
    <ligand>
        <name>meso-2,6-diaminopimelate</name>
        <dbReference type="ChEBI" id="CHEBI:57791"/>
    </ligand>
</feature>
<dbReference type="SUPFAM" id="SSF53244">
    <property type="entry name" value="MurD-like peptide ligases, peptide-binding domain"/>
    <property type="match status" value="1"/>
</dbReference>
<keyword evidence="7" id="KW-1185">Reference proteome</keyword>
<feature type="binding site" evidence="2">
    <location>
        <position position="31"/>
    </location>
    <ligand>
        <name>UDP-N-acetyl-alpha-D-muramoyl-L-alanyl-D-glutamate</name>
        <dbReference type="ChEBI" id="CHEBI:83900"/>
    </ligand>
</feature>
<dbReference type="NCBIfam" id="NF001126">
    <property type="entry name" value="PRK00139.1-4"/>
    <property type="match status" value="1"/>
</dbReference>
<dbReference type="PANTHER" id="PTHR23135">
    <property type="entry name" value="MUR LIGASE FAMILY MEMBER"/>
    <property type="match status" value="1"/>
</dbReference>
<proteinExistence type="inferred from homology"/>
<dbReference type="EMBL" id="CYHG01000013">
    <property type="protein sequence ID" value="CUB05875.1"/>
    <property type="molecule type" value="Genomic_DNA"/>
</dbReference>
<feature type="binding site" evidence="2">
    <location>
        <position position="187"/>
    </location>
    <ligand>
        <name>UDP-N-acetyl-alpha-D-muramoyl-L-alanyl-D-glutamate</name>
        <dbReference type="ChEBI" id="CHEBI:83900"/>
    </ligand>
</feature>
<name>A0A0K6IRY8_9GAMM</name>
<keyword evidence="2" id="KW-0460">Magnesium</keyword>
<dbReference type="UniPathway" id="UPA00219"/>
<dbReference type="GO" id="GO:0008765">
    <property type="term" value="F:UDP-N-acetylmuramoylalanyl-D-glutamate-2,6-diaminopimelate ligase activity"/>
    <property type="evidence" value="ECO:0007669"/>
    <property type="project" value="UniProtKB-UniRule"/>
</dbReference>
<comment type="subcellular location">
    <subcellularLocation>
        <location evidence="2 3">Cytoplasm</location>
    </subcellularLocation>
</comment>
<keyword evidence="2 3" id="KW-0573">Peptidoglycan synthesis</keyword>
<dbReference type="OrthoDB" id="9800958at2"/>
<evidence type="ECO:0000259" key="5">
    <source>
        <dbReference type="Pfam" id="PF08245"/>
    </source>
</evidence>
<feature type="binding site" evidence="2">
    <location>
        <position position="462"/>
    </location>
    <ligand>
        <name>meso-2,6-diaminopimelate</name>
        <dbReference type="ChEBI" id="CHEBI:57791"/>
    </ligand>
</feature>
<dbReference type="Pfam" id="PF08245">
    <property type="entry name" value="Mur_ligase_M"/>
    <property type="match status" value="1"/>
</dbReference>
<comment type="similarity">
    <text evidence="1 2">Belongs to the MurCDEF family. MurE subfamily.</text>
</comment>
<dbReference type="NCBIfam" id="NF001124">
    <property type="entry name" value="PRK00139.1-2"/>
    <property type="match status" value="1"/>
</dbReference>
<evidence type="ECO:0000259" key="4">
    <source>
        <dbReference type="Pfam" id="PF02875"/>
    </source>
</evidence>
<dbReference type="InterPro" id="IPR036565">
    <property type="entry name" value="Mur-like_cat_sf"/>
</dbReference>
<keyword evidence="2 6" id="KW-0436">Ligase</keyword>
<organism evidence="6 7">
    <name type="scientific">Marinomonas fungiae</name>
    <dbReference type="NCBI Taxonomy" id="1137284"/>
    <lineage>
        <taxon>Bacteria</taxon>
        <taxon>Pseudomonadati</taxon>
        <taxon>Pseudomonadota</taxon>
        <taxon>Gammaproteobacteria</taxon>
        <taxon>Oceanospirillales</taxon>
        <taxon>Oceanospirillaceae</taxon>
        <taxon>Marinomonas</taxon>
    </lineage>
</organism>
<feature type="domain" description="Mur ligase central" evidence="5">
    <location>
        <begin position="108"/>
        <end position="310"/>
    </location>
</feature>
<keyword evidence="2 3" id="KW-0132">Cell division</keyword>
<feature type="binding site" evidence="2">
    <location>
        <position position="185"/>
    </location>
    <ligand>
        <name>UDP-N-acetyl-alpha-D-muramoyl-L-alanyl-D-glutamate</name>
        <dbReference type="ChEBI" id="CHEBI:83900"/>
    </ligand>
</feature>
<dbReference type="Gene3D" id="3.40.1190.10">
    <property type="entry name" value="Mur-like, catalytic domain"/>
    <property type="match status" value="1"/>
</dbReference>
<dbReference type="GO" id="GO:0009252">
    <property type="term" value="P:peptidoglycan biosynthetic process"/>
    <property type="evidence" value="ECO:0007669"/>
    <property type="project" value="UniProtKB-UniRule"/>
</dbReference>
<dbReference type="InterPro" id="IPR004101">
    <property type="entry name" value="Mur_ligase_C"/>
</dbReference>
<comment type="pathway">
    <text evidence="2 3">Cell wall biogenesis; peptidoglycan biosynthesis.</text>
</comment>
<dbReference type="AlphaFoldDB" id="A0A0K6IRY8"/>
<evidence type="ECO:0000256" key="2">
    <source>
        <dbReference type="HAMAP-Rule" id="MF_00208"/>
    </source>
</evidence>
<dbReference type="Proteomes" id="UP000182769">
    <property type="component" value="Unassembled WGS sequence"/>
</dbReference>
<dbReference type="SUPFAM" id="SSF53623">
    <property type="entry name" value="MurD-like peptide ligases, catalytic domain"/>
    <property type="match status" value="1"/>
</dbReference>
<evidence type="ECO:0000313" key="6">
    <source>
        <dbReference type="EMBL" id="CUB05875.1"/>
    </source>
</evidence>
<comment type="cofactor">
    <cofactor evidence="2">
        <name>Mg(2+)</name>
        <dbReference type="ChEBI" id="CHEBI:18420"/>
    </cofactor>
</comment>
<dbReference type="GO" id="GO:0008360">
    <property type="term" value="P:regulation of cell shape"/>
    <property type="evidence" value="ECO:0007669"/>
    <property type="project" value="UniProtKB-KW"/>
</dbReference>
<dbReference type="EC" id="6.3.2.13" evidence="2"/>
<keyword evidence="2 3" id="KW-0133">Cell shape</keyword>
<dbReference type="GO" id="GO:0005524">
    <property type="term" value="F:ATP binding"/>
    <property type="evidence" value="ECO:0007669"/>
    <property type="project" value="UniProtKB-UniRule"/>
</dbReference>
<keyword evidence="2" id="KW-0963">Cytoplasm</keyword>
<dbReference type="Gene3D" id="3.90.190.20">
    <property type="entry name" value="Mur ligase, C-terminal domain"/>
    <property type="match status" value="1"/>
</dbReference>
<sequence>MFTFEQLLHWLTLENCWQIEQNEYRSLETDSRLVGPETVFIALPGVSSNGWDYLEQVAEKGCTVALIPKGLGITSDSMVLLEVEAIEQVLAQLARHVYGPVPQHIVAVTGTNGKSSICYYIAQLAQALGLKSAMIGTFGIGVLGDLQEAKQTTPDLLTLHKLLSSFAKQGVDLVAFEASSHALDQQRLAGVPVSTAVFSNLTRDHLDYHGSMENYACAKRRLFEFESVEHAIVCADSDYADFMVATTAAPVWRYSAEVEKCDAVQFCVLDKVFEQTGVRLNIGVLNKEYSVLLPLLGDFNVQNALAALASVLSVVDVPEKAIPMLSNLQGAPGRMESCKLESAPLVLVDYAHTSDALDVALQAIHAHAAGRVICVFGCGGDRDKGKRPMMLSVAQQQADFVWLTSDNPRTESPQAIIDDALVALDDALAEVRVEVDRHQAIAQAIAMARPEDIVLIAGKGHETYQEIQGVRHHFDDREEAQAALKAYVAKA</sequence>
<feature type="domain" description="Mur ligase C-terminal" evidence="4">
    <location>
        <begin position="333"/>
        <end position="460"/>
    </location>
</feature>
<protein>
    <recommendedName>
        <fullName evidence="2">UDP-N-acetylmuramoyl-L-alanyl-D-glutamate--2,6-diaminopimelate ligase</fullName>
        <ecNumber evidence="2">6.3.2.13</ecNumber>
    </recommendedName>
    <alternativeName>
        <fullName evidence="2">Meso-A2pm-adding enzyme</fullName>
    </alternativeName>
    <alternativeName>
        <fullName evidence="2">Meso-diaminopimelate-adding enzyme</fullName>
    </alternativeName>
    <alternativeName>
        <fullName evidence="2">UDP-MurNAc-L-Ala-D-Glu:meso-diaminopimelate ligase</fullName>
    </alternativeName>
    <alternativeName>
        <fullName evidence="2">UDP-MurNAc-tripeptide synthetase</fullName>
    </alternativeName>
    <alternativeName>
        <fullName evidence="2">UDP-N-acetylmuramyl-tripeptide synthetase</fullName>
    </alternativeName>
</protein>
<evidence type="ECO:0000256" key="1">
    <source>
        <dbReference type="ARBA" id="ARBA00005898"/>
    </source>
</evidence>
<keyword evidence="2" id="KW-0067">ATP-binding</keyword>
<dbReference type="Pfam" id="PF02875">
    <property type="entry name" value="Mur_ligase_C"/>
    <property type="match status" value="1"/>
</dbReference>
<keyword evidence="2 3" id="KW-0131">Cell cycle</keyword>
<feature type="binding site" evidence="2">
    <location>
        <position position="179"/>
    </location>
    <ligand>
        <name>UDP-N-acetyl-alpha-D-muramoyl-L-alanyl-D-glutamate</name>
        <dbReference type="ChEBI" id="CHEBI:83900"/>
    </ligand>
</feature>
<dbReference type="GO" id="GO:0000287">
    <property type="term" value="F:magnesium ion binding"/>
    <property type="evidence" value="ECO:0007669"/>
    <property type="project" value="UniProtKB-UniRule"/>
</dbReference>
<keyword evidence="2 3" id="KW-0961">Cell wall biogenesis/degradation</keyword>
<dbReference type="InterPro" id="IPR005761">
    <property type="entry name" value="UDP-N-AcMur-Glu-dNH2Pim_ligase"/>
</dbReference>
<comment type="caution">
    <text evidence="2">Lacks conserved residue(s) required for the propagation of feature annotation.</text>
</comment>
<dbReference type="NCBIfam" id="TIGR01085">
    <property type="entry name" value="murE"/>
    <property type="match status" value="1"/>
</dbReference>
<accession>A0A0K6IRY8</accession>
<keyword evidence="2" id="KW-0547">Nucleotide-binding</keyword>
<dbReference type="GO" id="GO:0051301">
    <property type="term" value="P:cell division"/>
    <property type="evidence" value="ECO:0007669"/>
    <property type="project" value="UniProtKB-KW"/>
</dbReference>
<comment type="PTM">
    <text evidence="2">Carboxylation is probably crucial for Mg(2+) binding and, consequently, for the gamma-phosphate positioning of ATP.</text>
</comment>
<dbReference type="Gene3D" id="3.40.1390.10">
    <property type="entry name" value="MurE/MurF, N-terminal domain"/>
    <property type="match status" value="1"/>
</dbReference>
<comment type="function">
    <text evidence="2">Catalyzes the addition of meso-diaminopimelic acid to the nucleotide precursor UDP-N-acetylmuramoyl-L-alanyl-D-glutamate (UMAG) in the biosynthesis of bacterial cell-wall peptidoglycan.</text>
</comment>
<dbReference type="SUPFAM" id="SSF63418">
    <property type="entry name" value="MurE/MurF N-terminal domain"/>
    <property type="match status" value="1"/>
</dbReference>
<dbReference type="InterPro" id="IPR035911">
    <property type="entry name" value="MurE/MurF_N"/>
</dbReference>